<dbReference type="Gene3D" id="3.30.160.170">
    <property type="entry name" value="FlaG-like"/>
    <property type="match status" value="1"/>
</dbReference>
<keyword evidence="2" id="KW-0969">Cilium</keyword>
<evidence type="ECO:0000313" key="2">
    <source>
        <dbReference type="EMBL" id="MFD2692390.1"/>
    </source>
</evidence>
<feature type="compositionally biased region" description="Polar residues" evidence="1">
    <location>
        <begin position="28"/>
        <end position="44"/>
    </location>
</feature>
<dbReference type="InterPro" id="IPR005186">
    <property type="entry name" value="FlaG"/>
</dbReference>
<feature type="compositionally biased region" description="Low complexity" evidence="1">
    <location>
        <begin position="1"/>
        <end position="14"/>
    </location>
</feature>
<reference evidence="3" key="1">
    <citation type="journal article" date="2019" name="Int. J. Syst. Evol. Microbiol.">
        <title>The Global Catalogue of Microorganisms (GCM) 10K type strain sequencing project: providing services to taxonomists for standard genome sequencing and annotation.</title>
        <authorList>
            <consortium name="The Broad Institute Genomics Platform"/>
            <consortium name="The Broad Institute Genome Sequencing Center for Infectious Disease"/>
            <person name="Wu L."/>
            <person name="Ma J."/>
        </authorList>
    </citation>
    <scope>NUCLEOTIDE SEQUENCE [LARGE SCALE GENOMIC DNA]</scope>
    <source>
        <strain evidence="3">TISTR 2466</strain>
    </source>
</reference>
<evidence type="ECO:0000256" key="1">
    <source>
        <dbReference type="SAM" id="MobiDB-lite"/>
    </source>
</evidence>
<comment type="caution">
    <text evidence="2">The sequence shown here is derived from an EMBL/GenBank/DDBJ whole genome shotgun (WGS) entry which is preliminary data.</text>
</comment>
<dbReference type="PANTHER" id="PTHR37166">
    <property type="entry name" value="PROTEIN FLAG"/>
    <property type="match status" value="1"/>
</dbReference>
<name>A0ABW5S1L5_9BACL</name>
<organism evidence="2 3">
    <name type="scientific">Sporolactobacillus shoreicorticis</name>
    <dbReference type="NCBI Taxonomy" id="1923877"/>
    <lineage>
        <taxon>Bacteria</taxon>
        <taxon>Bacillati</taxon>
        <taxon>Bacillota</taxon>
        <taxon>Bacilli</taxon>
        <taxon>Bacillales</taxon>
        <taxon>Sporolactobacillaceae</taxon>
        <taxon>Sporolactobacillus</taxon>
    </lineage>
</organism>
<proteinExistence type="predicted"/>
<evidence type="ECO:0000313" key="3">
    <source>
        <dbReference type="Proteomes" id="UP001597399"/>
    </source>
</evidence>
<dbReference type="RefSeq" id="WP_253059365.1">
    <property type="nucleotide sequence ID" value="NZ_JAMXWM010000004.1"/>
</dbReference>
<accession>A0ABW5S1L5</accession>
<gene>
    <name evidence="2" type="ORF">ACFSUE_01855</name>
</gene>
<sequence>MDVNVGSINVNSSSMQQDKLSQVPELDQLTSGQSRLQSADKQSNVLSKNQVGKLVDEANQILQSDVTELKYVYFEKLQTYYVQVQDVNTHQVIREIPPKKFMEMYAAIAEKLGLIVNHQA</sequence>
<protein>
    <submittedName>
        <fullName evidence="2">Flagellar protein FlaG</fullName>
    </submittedName>
</protein>
<dbReference type="PANTHER" id="PTHR37166:SF1">
    <property type="entry name" value="PROTEIN FLAG"/>
    <property type="match status" value="1"/>
</dbReference>
<dbReference type="EMBL" id="JBHUMQ010000003">
    <property type="protein sequence ID" value="MFD2692390.1"/>
    <property type="molecule type" value="Genomic_DNA"/>
</dbReference>
<keyword evidence="2" id="KW-0282">Flagellum</keyword>
<feature type="region of interest" description="Disordered" evidence="1">
    <location>
        <begin position="1"/>
        <end position="44"/>
    </location>
</feature>
<dbReference type="Proteomes" id="UP001597399">
    <property type="component" value="Unassembled WGS sequence"/>
</dbReference>
<keyword evidence="2" id="KW-0966">Cell projection</keyword>
<keyword evidence="3" id="KW-1185">Reference proteome</keyword>
<dbReference type="InterPro" id="IPR035924">
    <property type="entry name" value="FlaG-like_sf"/>
</dbReference>
<dbReference type="Pfam" id="PF03646">
    <property type="entry name" value="FlaG"/>
    <property type="match status" value="1"/>
</dbReference>
<dbReference type="SUPFAM" id="SSF160214">
    <property type="entry name" value="FlaG-like"/>
    <property type="match status" value="1"/>
</dbReference>